<evidence type="ECO:0000259" key="2">
    <source>
        <dbReference type="PROSITE" id="PS50017"/>
    </source>
</evidence>
<dbReference type="Pfam" id="PF00531">
    <property type="entry name" value="Death"/>
    <property type="match status" value="1"/>
</dbReference>
<dbReference type="PANTHER" id="PTHR15077">
    <property type="entry name" value="FAS-ASSOCIATING DEATH DOMAIN-CONTAINING PROTEIN FADD"/>
    <property type="match status" value="1"/>
</dbReference>
<feature type="compositionally biased region" description="Basic and acidic residues" evidence="1">
    <location>
        <begin position="1"/>
        <end position="13"/>
    </location>
</feature>
<feature type="region of interest" description="Disordered" evidence="1">
    <location>
        <begin position="1"/>
        <end position="57"/>
    </location>
</feature>
<dbReference type="Gene3D" id="1.10.533.10">
    <property type="entry name" value="Death Domain, Fas"/>
    <property type="match status" value="1"/>
</dbReference>
<dbReference type="SMART" id="SM00213">
    <property type="entry name" value="UBQ"/>
    <property type="match status" value="2"/>
</dbReference>
<dbReference type="InterPro" id="IPR011029">
    <property type="entry name" value="DEATH-like_dom_sf"/>
</dbReference>
<organism evidence="4 5">
    <name type="scientific">Owenia fusiformis</name>
    <name type="common">Polychaete worm</name>
    <dbReference type="NCBI Taxonomy" id="6347"/>
    <lineage>
        <taxon>Eukaryota</taxon>
        <taxon>Metazoa</taxon>
        <taxon>Spiralia</taxon>
        <taxon>Lophotrochozoa</taxon>
        <taxon>Annelida</taxon>
        <taxon>Polychaeta</taxon>
        <taxon>Sedentaria</taxon>
        <taxon>Canalipalpata</taxon>
        <taxon>Sabellida</taxon>
        <taxon>Oweniida</taxon>
        <taxon>Oweniidae</taxon>
        <taxon>Owenia</taxon>
    </lineage>
</organism>
<dbReference type="InterPro" id="IPR016729">
    <property type="entry name" value="FADD"/>
</dbReference>
<dbReference type="InterPro" id="IPR029071">
    <property type="entry name" value="Ubiquitin-like_domsf"/>
</dbReference>
<reference evidence="4" key="1">
    <citation type="submission" date="2022-03" db="EMBL/GenBank/DDBJ databases">
        <authorList>
            <person name="Martin C."/>
        </authorList>
    </citation>
    <scope>NUCLEOTIDE SEQUENCE</scope>
</reference>
<name>A0A8S4P7C8_OWEFU</name>
<dbReference type="GO" id="GO:0007165">
    <property type="term" value="P:signal transduction"/>
    <property type="evidence" value="ECO:0007669"/>
    <property type="project" value="InterPro"/>
</dbReference>
<feature type="non-terminal residue" evidence="4">
    <location>
        <position position="1"/>
    </location>
</feature>
<dbReference type="EMBL" id="CAIIXF020000007">
    <property type="protein sequence ID" value="CAH1789026.1"/>
    <property type="molecule type" value="Genomic_DNA"/>
</dbReference>
<dbReference type="InterPro" id="IPR000488">
    <property type="entry name" value="Death_dom"/>
</dbReference>
<keyword evidence="5" id="KW-1185">Reference proteome</keyword>
<evidence type="ECO:0000313" key="5">
    <source>
        <dbReference type="Proteomes" id="UP000749559"/>
    </source>
</evidence>
<dbReference type="CDD" id="cd17039">
    <property type="entry name" value="Ubl_ubiquitin_like"/>
    <property type="match status" value="2"/>
</dbReference>
<accession>A0A8S4P7C8</accession>
<dbReference type="Proteomes" id="UP000749559">
    <property type="component" value="Unassembled WGS sequence"/>
</dbReference>
<feature type="compositionally biased region" description="Acidic residues" evidence="1">
    <location>
        <begin position="14"/>
        <end position="37"/>
    </location>
</feature>
<dbReference type="SUPFAM" id="SSF47986">
    <property type="entry name" value="DEATH domain"/>
    <property type="match status" value="1"/>
</dbReference>
<dbReference type="SUPFAM" id="SSF54236">
    <property type="entry name" value="Ubiquitin-like"/>
    <property type="match status" value="2"/>
</dbReference>
<feature type="domain" description="Death" evidence="2">
    <location>
        <begin position="992"/>
        <end position="1071"/>
    </location>
</feature>
<gene>
    <name evidence="4" type="ORF">OFUS_LOCUS14460</name>
</gene>
<evidence type="ECO:0000313" key="4">
    <source>
        <dbReference type="EMBL" id="CAH1789026.1"/>
    </source>
</evidence>
<proteinExistence type="predicted"/>
<dbReference type="PROSITE" id="PS50053">
    <property type="entry name" value="UBIQUITIN_2"/>
    <property type="match status" value="1"/>
</dbReference>
<sequence length="1084" mass="123399">VCLNMEQDRKENMESDVVESDDLILSNEEDEETDEEVERLTSPSPSRPRDKMESQPDPQAALMAGLKPKYVELPPEKHDNHIEADALSSRPSDSNTVVHQMDLSINGNGLGYQFMDSSPERLFNPIHVSATSSLAGTPVFDIEHPRRQKRISESTSTSGVMLDMNRMVLERLRNEEHSSLLPVHIELFDLRTSDFCQRKSLKLDYKIPGTITEYNSEHEIDIAQIILEKYGDKEKDVVWTEPKLVKYRDIVQVQYQHFGMIKAIICRKTSGEEHFKDVAFIRFIQDSEAVYPREIYAGILDSNFAPSDLIEWSFKKQQGLLQKAEYQSIKDTEFKVFVQHENSTELKQMKTLSSLVKLSTIWIVNKIPLTATLLYFMSDNAKMELFYKGYLTDTLCEIQQGIIREFSAAMGIDKSSQHIWLCKVTNDSMTGPPLRDADCAAFLHLQVMPQRFFDVGYNHSVFDSHFVQMIKKFVMDVEDPRSMYVEVTYRRSKTPTGRRRLAVSTSGYNSEDLVIIPPDCSVAYLKRKLAKRFGIPPCRQKLQLDKTKLRDDKVLQTYSHFKEGCMIIMLEATPLKIILMCSDEKYFSMEVFKSQTVQSVKANLGQYCGNISPYNISLSMSDSGEYMESESYLYQYNISRSLDTKIRALYFPKRADIIIIHRHRKFACTVDETDSCTIKKLKEHLEGSTKLASKDQILISRDRCLDDDVVIEGHSVIIVAERSKTWWYMEKTEAKEVKEHRELRIVCQSGYKDNILVDNELYEAPVVKGKMYLDKTPLDPAANTDTAEEVSLNQHGSCCGITIRAATRGSHISNASHQKIAKSTSHSSVHDIDTLDSISSTRSSEVKTADTIAIGEPSEIPIGLHDAPAATCPALEVESDPDSFCSMNSIKETEIAPKDDDQSKEICKPNSHDFPPEMFHQREIKNFLREISPSHPQRVTVEVKQKKTADEWTQSIIYSSDTNPDPDTDSGLSILERSGSIQPLDLGPDCMSDREVRAVAEQMGKDCKQLGRALDIDENALSYIERNFKDDQHEQNIQVLIKWKKKGRAATKDVLVEALKAVGRQDIIDKFPFLHQLEMNDSVS</sequence>
<dbReference type="CDD" id="cd01670">
    <property type="entry name" value="Death"/>
    <property type="match status" value="1"/>
</dbReference>
<dbReference type="InterPro" id="IPR000626">
    <property type="entry name" value="Ubiquitin-like_dom"/>
</dbReference>
<dbReference type="Pfam" id="PF00240">
    <property type="entry name" value="ubiquitin"/>
    <property type="match status" value="1"/>
</dbReference>
<evidence type="ECO:0000259" key="3">
    <source>
        <dbReference type="PROSITE" id="PS50053"/>
    </source>
</evidence>
<feature type="domain" description="Ubiquitin-like" evidence="3">
    <location>
        <begin position="499"/>
        <end position="559"/>
    </location>
</feature>
<dbReference type="SMART" id="SM00005">
    <property type="entry name" value="DEATH"/>
    <property type="match status" value="1"/>
</dbReference>
<dbReference type="OrthoDB" id="5985756at2759"/>
<evidence type="ECO:0000256" key="1">
    <source>
        <dbReference type="SAM" id="MobiDB-lite"/>
    </source>
</evidence>
<dbReference type="PANTHER" id="PTHR15077:SF9">
    <property type="entry name" value="C-TERMINAL OF ROC (COR) DOMAIN-CONTAINING PROTEIN"/>
    <property type="match status" value="1"/>
</dbReference>
<dbReference type="Gene3D" id="3.10.20.90">
    <property type="entry name" value="Phosphatidylinositol 3-kinase Catalytic Subunit, Chain A, domain 1"/>
    <property type="match status" value="1"/>
</dbReference>
<comment type="caution">
    <text evidence="4">The sequence shown here is derived from an EMBL/GenBank/DDBJ whole genome shotgun (WGS) entry which is preliminary data.</text>
</comment>
<dbReference type="PROSITE" id="PS50017">
    <property type="entry name" value="DEATH_DOMAIN"/>
    <property type="match status" value="1"/>
</dbReference>
<dbReference type="AlphaFoldDB" id="A0A8S4P7C8"/>
<protein>
    <submittedName>
        <fullName evidence="4">Uncharacterized protein</fullName>
    </submittedName>
</protein>